<feature type="region of interest" description="Disordered" evidence="1">
    <location>
        <begin position="1"/>
        <end position="39"/>
    </location>
</feature>
<sequence length="60" mass="6645">MLGELGAGLPPQKGWWPRCPRPHPTEHMPAAEAASSRPRRHRLCLGKVARGGVWWPSRGP</sequence>
<evidence type="ECO:0000256" key="1">
    <source>
        <dbReference type="SAM" id="MobiDB-lite"/>
    </source>
</evidence>
<evidence type="ECO:0000313" key="3">
    <source>
        <dbReference type="Proteomes" id="UP001054889"/>
    </source>
</evidence>
<name>A0AAV5F2X3_ELECO</name>
<reference evidence="2" key="1">
    <citation type="journal article" date="2018" name="DNA Res.">
        <title>Multiple hybrid de novo genome assembly of finger millet, an orphan allotetraploid crop.</title>
        <authorList>
            <person name="Hatakeyama M."/>
            <person name="Aluri S."/>
            <person name="Balachadran M.T."/>
            <person name="Sivarajan S.R."/>
            <person name="Patrignani A."/>
            <person name="Gruter S."/>
            <person name="Poveda L."/>
            <person name="Shimizu-Inatsugi R."/>
            <person name="Baeten J."/>
            <person name="Francoijs K.J."/>
            <person name="Nataraja K.N."/>
            <person name="Reddy Y.A.N."/>
            <person name="Phadnis S."/>
            <person name="Ravikumar R.L."/>
            <person name="Schlapbach R."/>
            <person name="Sreeman S.M."/>
            <person name="Shimizu K.K."/>
        </authorList>
    </citation>
    <scope>NUCLEOTIDE SEQUENCE</scope>
</reference>
<gene>
    <name evidence="2" type="primary">gb16852</name>
    <name evidence="2" type="ORF">PR202_gb16852</name>
</gene>
<accession>A0AAV5F2X3</accession>
<dbReference type="EMBL" id="BQKI01000080">
    <property type="protein sequence ID" value="GJN28695.1"/>
    <property type="molecule type" value="Genomic_DNA"/>
</dbReference>
<comment type="caution">
    <text evidence="2">The sequence shown here is derived from an EMBL/GenBank/DDBJ whole genome shotgun (WGS) entry which is preliminary data.</text>
</comment>
<reference evidence="2" key="2">
    <citation type="submission" date="2021-12" db="EMBL/GenBank/DDBJ databases">
        <title>Resequencing data analysis of finger millet.</title>
        <authorList>
            <person name="Hatakeyama M."/>
            <person name="Aluri S."/>
            <person name="Balachadran M.T."/>
            <person name="Sivarajan S.R."/>
            <person name="Poveda L."/>
            <person name="Shimizu-Inatsugi R."/>
            <person name="Schlapbach R."/>
            <person name="Sreeman S.M."/>
            <person name="Shimizu K.K."/>
        </authorList>
    </citation>
    <scope>NUCLEOTIDE SEQUENCE</scope>
</reference>
<dbReference type="AlphaFoldDB" id="A0AAV5F2X3"/>
<evidence type="ECO:0000313" key="2">
    <source>
        <dbReference type="EMBL" id="GJN28695.1"/>
    </source>
</evidence>
<organism evidence="2 3">
    <name type="scientific">Eleusine coracana subsp. coracana</name>
    <dbReference type="NCBI Taxonomy" id="191504"/>
    <lineage>
        <taxon>Eukaryota</taxon>
        <taxon>Viridiplantae</taxon>
        <taxon>Streptophyta</taxon>
        <taxon>Embryophyta</taxon>
        <taxon>Tracheophyta</taxon>
        <taxon>Spermatophyta</taxon>
        <taxon>Magnoliopsida</taxon>
        <taxon>Liliopsida</taxon>
        <taxon>Poales</taxon>
        <taxon>Poaceae</taxon>
        <taxon>PACMAD clade</taxon>
        <taxon>Chloridoideae</taxon>
        <taxon>Cynodonteae</taxon>
        <taxon>Eleusininae</taxon>
        <taxon>Eleusine</taxon>
    </lineage>
</organism>
<proteinExistence type="predicted"/>
<protein>
    <submittedName>
        <fullName evidence="2">Uncharacterized protein</fullName>
    </submittedName>
</protein>
<keyword evidence="3" id="KW-1185">Reference proteome</keyword>
<dbReference type="Proteomes" id="UP001054889">
    <property type="component" value="Unassembled WGS sequence"/>
</dbReference>